<gene>
    <name evidence="11" type="ORF">BRM3_11285</name>
</gene>
<reference evidence="11" key="1">
    <citation type="submission" date="2022-10" db="EMBL/GenBank/DDBJ databases">
        <title>Whole-Genome Sequencing of Brachybacterium huguangmaarense BRM-3, Isolated from Betula schmidtii.</title>
        <authorList>
            <person name="Haam D."/>
        </authorList>
    </citation>
    <scope>NUCLEOTIDE SEQUENCE</scope>
    <source>
        <strain evidence="11">BRM-3</strain>
    </source>
</reference>
<feature type="transmembrane region" description="Helical" evidence="10">
    <location>
        <begin position="411"/>
        <end position="430"/>
    </location>
</feature>
<dbReference type="PANTHER" id="PTHR11795">
    <property type="entry name" value="BRANCHED-CHAIN AMINO ACID TRANSPORT SYSTEM PERMEASE PROTEIN LIVH"/>
    <property type="match status" value="1"/>
</dbReference>
<feature type="transmembrane region" description="Helical" evidence="10">
    <location>
        <begin position="294"/>
        <end position="313"/>
    </location>
</feature>
<feature type="region of interest" description="Disordered" evidence="9">
    <location>
        <begin position="146"/>
        <end position="187"/>
    </location>
</feature>
<evidence type="ECO:0000313" key="11">
    <source>
        <dbReference type="EMBL" id="UYG16197.1"/>
    </source>
</evidence>
<comment type="subcellular location">
    <subcellularLocation>
        <location evidence="1">Cell membrane</location>
        <topology evidence="1">Multi-pass membrane protein</topology>
    </subcellularLocation>
</comment>
<evidence type="ECO:0000256" key="8">
    <source>
        <dbReference type="ARBA" id="ARBA00037998"/>
    </source>
</evidence>
<accession>A0ABY6FZ71</accession>
<feature type="transmembrane region" description="Helical" evidence="10">
    <location>
        <begin position="387"/>
        <end position="405"/>
    </location>
</feature>
<keyword evidence="12" id="KW-1185">Reference proteome</keyword>
<organism evidence="11 12">
    <name type="scientific">Brachybacterium huguangmaarense</name>
    <dbReference type="NCBI Taxonomy" id="1652028"/>
    <lineage>
        <taxon>Bacteria</taxon>
        <taxon>Bacillati</taxon>
        <taxon>Actinomycetota</taxon>
        <taxon>Actinomycetes</taxon>
        <taxon>Micrococcales</taxon>
        <taxon>Dermabacteraceae</taxon>
        <taxon>Brachybacterium</taxon>
    </lineage>
</organism>
<keyword evidence="4 10" id="KW-0812">Transmembrane</keyword>
<dbReference type="InterPro" id="IPR052157">
    <property type="entry name" value="BCAA_transport_permease"/>
</dbReference>
<proteinExistence type="inferred from homology"/>
<keyword evidence="7 10" id="KW-0472">Membrane</keyword>
<evidence type="ECO:0000256" key="10">
    <source>
        <dbReference type="SAM" id="Phobius"/>
    </source>
</evidence>
<sequence>MTEPAPWAAPPSRLPAAGALRPRLLSALVLLLVLAAGVLLPLPAAHAAGVQLIVTVAGSDGKPVSGIAMTVADSGGELLEGTTDDTGAATIDLSVSGPYAVYLDASTLPDGLGPQQNPTTRATTGEISPQYTRIALVEGGQREAVTPVPLSSASTGSPTASSSATAGASPSGAPSGEAQTPEDPAAQADASGLSFFERLFPKIATGLTFGLLLALASIGISLIYGTTRLNNFSHGELVTFGSFMAYLFASQLGQSGWIAILGALVFGGAFGWIQDAGLWKPLRSRRVGVMQLMIVSIGLSLALRYVYAFIWGPDRLSIPADNSPFVTLGTVNLRYWDVMGSVIAIVLIVAVALFLTRTNLGKATRAVADNKALAAASGIDVERVTRIVWVGAGSLAAVSGALIGYYQTLQWNGGALILLLLFASVTLGGLGTTWGALLGAIIIGLAMDVSTLFIPTSLKYVVAMLTMIVVLLVRPQGILGSRQRIG</sequence>
<dbReference type="Proteomes" id="UP001164305">
    <property type="component" value="Chromosome"/>
</dbReference>
<evidence type="ECO:0000313" key="12">
    <source>
        <dbReference type="Proteomes" id="UP001164305"/>
    </source>
</evidence>
<keyword evidence="6 10" id="KW-1133">Transmembrane helix</keyword>
<dbReference type="EMBL" id="CP107020">
    <property type="protein sequence ID" value="UYG16197.1"/>
    <property type="molecule type" value="Genomic_DNA"/>
</dbReference>
<evidence type="ECO:0000256" key="3">
    <source>
        <dbReference type="ARBA" id="ARBA00022475"/>
    </source>
</evidence>
<feature type="transmembrane region" description="Helical" evidence="10">
    <location>
        <begin position="203"/>
        <end position="224"/>
    </location>
</feature>
<feature type="transmembrane region" description="Helical" evidence="10">
    <location>
        <begin position="460"/>
        <end position="479"/>
    </location>
</feature>
<evidence type="ECO:0000256" key="2">
    <source>
        <dbReference type="ARBA" id="ARBA00022448"/>
    </source>
</evidence>
<keyword evidence="3" id="KW-1003">Cell membrane</keyword>
<feature type="compositionally biased region" description="Low complexity" evidence="9">
    <location>
        <begin position="151"/>
        <end position="176"/>
    </location>
</feature>
<dbReference type="Pfam" id="PF02653">
    <property type="entry name" value="BPD_transp_2"/>
    <property type="match status" value="1"/>
</dbReference>
<evidence type="ECO:0000256" key="5">
    <source>
        <dbReference type="ARBA" id="ARBA00022970"/>
    </source>
</evidence>
<name>A0ABY6FZ71_9MICO</name>
<dbReference type="RefSeq" id="WP_263593410.1">
    <property type="nucleotide sequence ID" value="NZ_CP107020.1"/>
</dbReference>
<dbReference type="SUPFAM" id="SSF49478">
    <property type="entry name" value="Cna protein B-type domain"/>
    <property type="match status" value="1"/>
</dbReference>
<protein>
    <submittedName>
        <fullName evidence="11">Branched-chain amino acid ABC transporter permease</fullName>
    </submittedName>
</protein>
<evidence type="ECO:0000256" key="9">
    <source>
        <dbReference type="SAM" id="MobiDB-lite"/>
    </source>
</evidence>
<evidence type="ECO:0000256" key="6">
    <source>
        <dbReference type="ARBA" id="ARBA00022989"/>
    </source>
</evidence>
<evidence type="ECO:0000256" key="1">
    <source>
        <dbReference type="ARBA" id="ARBA00004651"/>
    </source>
</evidence>
<feature type="transmembrane region" description="Helical" evidence="10">
    <location>
        <begin position="333"/>
        <end position="355"/>
    </location>
</feature>
<keyword evidence="5" id="KW-0029">Amino-acid transport</keyword>
<keyword evidence="2" id="KW-0813">Transport</keyword>
<comment type="similarity">
    <text evidence="8">Belongs to the binding-protein-dependent transport system permease family. LivHM subfamily.</text>
</comment>
<feature type="transmembrane region" description="Helical" evidence="10">
    <location>
        <begin position="255"/>
        <end position="273"/>
    </location>
</feature>
<dbReference type="CDD" id="cd06582">
    <property type="entry name" value="TM_PBP1_LivH_like"/>
    <property type="match status" value="1"/>
</dbReference>
<evidence type="ECO:0000256" key="7">
    <source>
        <dbReference type="ARBA" id="ARBA00023136"/>
    </source>
</evidence>
<dbReference type="InterPro" id="IPR001851">
    <property type="entry name" value="ABC_transp_permease"/>
</dbReference>
<evidence type="ECO:0000256" key="4">
    <source>
        <dbReference type="ARBA" id="ARBA00022692"/>
    </source>
</evidence>
<dbReference type="PANTHER" id="PTHR11795:SF445">
    <property type="entry name" value="AMINO ACID ABC TRANSPORTER PERMEASE PROTEIN"/>
    <property type="match status" value="1"/>
</dbReference>